<keyword evidence="1" id="KW-0472">Membrane</keyword>
<feature type="transmembrane region" description="Helical" evidence="1">
    <location>
        <begin position="7"/>
        <end position="29"/>
    </location>
</feature>
<name>A0ABW5TC74_9FLAO</name>
<protein>
    <submittedName>
        <fullName evidence="2">DUF5367 family protein</fullName>
    </submittedName>
</protein>
<keyword evidence="3" id="KW-1185">Reference proteome</keyword>
<keyword evidence="1" id="KW-1133">Transmembrane helix</keyword>
<evidence type="ECO:0000313" key="3">
    <source>
        <dbReference type="Proteomes" id="UP001597476"/>
    </source>
</evidence>
<organism evidence="2 3">
    <name type="scientific">Hyunsoonleella rubra</name>
    <dbReference type="NCBI Taxonomy" id="1737062"/>
    <lineage>
        <taxon>Bacteria</taxon>
        <taxon>Pseudomonadati</taxon>
        <taxon>Bacteroidota</taxon>
        <taxon>Flavobacteriia</taxon>
        <taxon>Flavobacteriales</taxon>
        <taxon>Flavobacteriaceae</taxon>
    </lineage>
</organism>
<dbReference type="RefSeq" id="WP_380289921.1">
    <property type="nucleotide sequence ID" value="NZ_JBHULY010000011.1"/>
</dbReference>
<dbReference type="Proteomes" id="UP001597476">
    <property type="component" value="Unassembled WGS sequence"/>
</dbReference>
<reference evidence="3" key="1">
    <citation type="journal article" date="2019" name="Int. J. Syst. Evol. Microbiol.">
        <title>The Global Catalogue of Microorganisms (GCM) 10K type strain sequencing project: providing services to taxonomists for standard genome sequencing and annotation.</title>
        <authorList>
            <consortium name="The Broad Institute Genomics Platform"/>
            <consortium name="The Broad Institute Genome Sequencing Center for Infectious Disease"/>
            <person name="Wu L."/>
            <person name="Ma J."/>
        </authorList>
    </citation>
    <scope>NUCLEOTIDE SEQUENCE [LARGE SCALE GENOMIC DNA]</scope>
    <source>
        <strain evidence="3">KCTC 42398</strain>
    </source>
</reference>
<gene>
    <name evidence="2" type="ORF">ACFSR8_05655</name>
</gene>
<sequence>MIRNRLLSIASAILVWALAVSFYLLSFYAPILDNSEQQGNVVLALAIIPSACLGTYLFYRKGQMKPSALATTFVAIAAVLDILVTVPVFVIPAGGTYSEFFKDPMFYFIVVEFYCVVLFYGNHLTKTLKA</sequence>
<keyword evidence="1" id="KW-0812">Transmembrane</keyword>
<feature type="transmembrane region" description="Helical" evidence="1">
    <location>
        <begin position="71"/>
        <end position="93"/>
    </location>
</feature>
<accession>A0ABW5TC74</accession>
<comment type="caution">
    <text evidence="2">The sequence shown here is derived from an EMBL/GenBank/DDBJ whole genome shotgun (WGS) entry which is preliminary data.</text>
</comment>
<evidence type="ECO:0000313" key="2">
    <source>
        <dbReference type="EMBL" id="MFD2725691.1"/>
    </source>
</evidence>
<proteinExistence type="predicted"/>
<feature type="transmembrane region" description="Helical" evidence="1">
    <location>
        <begin position="41"/>
        <end position="59"/>
    </location>
</feature>
<evidence type="ECO:0000256" key="1">
    <source>
        <dbReference type="SAM" id="Phobius"/>
    </source>
</evidence>
<dbReference type="EMBL" id="JBHULY010000011">
    <property type="protein sequence ID" value="MFD2725691.1"/>
    <property type="molecule type" value="Genomic_DNA"/>
</dbReference>
<feature type="transmembrane region" description="Helical" evidence="1">
    <location>
        <begin position="105"/>
        <end position="124"/>
    </location>
</feature>